<dbReference type="EMBL" id="VLPL01000001">
    <property type="protein sequence ID" value="TSJ47742.1"/>
    <property type="molecule type" value="Genomic_DNA"/>
</dbReference>
<protein>
    <submittedName>
        <fullName evidence="9">Rhomboid family intramembrane serine protease</fullName>
    </submittedName>
</protein>
<accession>A0A556N6C7</accession>
<dbReference type="PANTHER" id="PTHR43731">
    <property type="entry name" value="RHOMBOID PROTEASE"/>
    <property type="match status" value="1"/>
</dbReference>
<comment type="caution">
    <text evidence="9">The sequence shown here is derived from an EMBL/GenBank/DDBJ whole genome shotgun (WGS) entry which is preliminary data.</text>
</comment>
<dbReference type="Gene3D" id="1.20.1540.10">
    <property type="entry name" value="Rhomboid-like"/>
    <property type="match status" value="1"/>
</dbReference>
<proteinExistence type="inferred from homology"/>
<name>A0A556N6C7_9FLAO</name>
<evidence type="ECO:0000256" key="5">
    <source>
        <dbReference type="ARBA" id="ARBA00022989"/>
    </source>
</evidence>
<gene>
    <name evidence="9" type="ORF">FO442_01030</name>
</gene>
<evidence type="ECO:0000256" key="4">
    <source>
        <dbReference type="ARBA" id="ARBA00022801"/>
    </source>
</evidence>
<evidence type="ECO:0000259" key="8">
    <source>
        <dbReference type="Pfam" id="PF01694"/>
    </source>
</evidence>
<comment type="similarity">
    <text evidence="2">Belongs to the peptidase S54 family.</text>
</comment>
<keyword evidence="6 7" id="KW-0472">Membrane</keyword>
<dbReference type="Pfam" id="PF01694">
    <property type="entry name" value="Rhomboid"/>
    <property type="match status" value="1"/>
</dbReference>
<evidence type="ECO:0000256" key="3">
    <source>
        <dbReference type="ARBA" id="ARBA00022692"/>
    </source>
</evidence>
<keyword evidence="9" id="KW-0645">Protease</keyword>
<keyword evidence="3 7" id="KW-0812">Transmembrane</keyword>
<keyword evidence="4" id="KW-0378">Hydrolase</keyword>
<feature type="transmembrane region" description="Helical" evidence="7">
    <location>
        <begin position="6"/>
        <end position="24"/>
    </location>
</feature>
<dbReference type="OrthoDB" id="9813074at2"/>
<dbReference type="RefSeq" id="WP_144331277.1">
    <property type="nucleotide sequence ID" value="NZ_VLPL01000001.1"/>
</dbReference>
<evidence type="ECO:0000256" key="7">
    <source>
        <dbReference type="SAM" id="Phobius"/>
    </source>
</evidence>
<feature type="transmembrane region" description="Helical" evidence="7">
    <location>
        <begin position="91"/>
        <end position="110"/>
    </location>
</feature>
<evidence type="ECO:0000313" key="10">
    <source>
        <dbReference type="Proteomes" id="UP000316008"/>
    </source>
</evidence>
<evidence type="ECO:0000313" key="9">
    <source>
        <dbReference type="EMBL" id="TSJ47742.1"/>
    </source>
</evidence>
<keyword evidence="10" id="KW-1185">Reference proteome</keyword>
<dbReference type="SUPFAM" id="SSF144091">
    <property type="entry name" value="Rhomboid-like"/>
    <property type="match status" value="1"/>
</dbReference>
<evidence type="ECO:0000256" key="2">
    <source>
        <dbReference type="ARBA" id="ARBA00009045"/>
    </source>
</evidence>
<feature type="transmembrane region" description="Helical" evidence="7">
    <location>
        <begin position="176"/>
        <end position="197"/>
    </location>
</feature>
<dbReference type="PANTHER" id="PTHR43731:SF14">
    <property type="entry name" value="PRESENILIN-ASSOCIATED RHOMBOID-LIKE PROTEIN, MITOCHONDRIAL"/>
    <property type="match status" value="1"/>
</dbReference>
<feature type="transmembrane region" description="Helical" evidence="7">
    <location>
        <begin position="143"/>
        <end position="164"/>
    </location>
</feature>
<comment type="subcellular location">
    <subcellularLocation>
        <location evidence="1">Membrane</location>
        <topology evidence="1">Multi-pass membrane protein</topology>
    </subcellularLocation>
</comment>
<feature type="transmembrane region" description="Helical" evidence="7">
    <location>
        <begin position="45"/>
        <end position="71"/>
    </location>
</feature>
<evidence type="ECO:0000256" key="1">
    <source>
        <dbReference type="ARBA" id="ARBA00004141"/>
    </source>
</evidence>
<dbReference type="GO" id="GO:0006508">
    <property type="term" value="P:proteolysis"/>
    <property type="evidence" value="ECO:0007669"/>
    <property type="project" value="UniProtKB-KW"/>
</dbReference>
<dbReference type="InterPro" id="IPR050925">
    <property type="entry name" value="Rhomboid_protease_S54"/>
</dbReference>
<keyword evidence="5 7" id="KW-1133">Transmembrane helix</keyword>
<organism evidence="9 10">
    <name type="scientific">Fluviicola chungangensis</name>
    <dbReference type="NCBI Taxonomy" id="2597671"/>
    <lineage>
        <taxon>Bacteria</taxon>
        <taxon>Pseudomonadati</taxon>
        <taxon>Bacteroidota</taxon>
        <taxon>Flavobacteriia</taxon>
        <taxon>Flavobacteriales</taxon>
        <taxon>Crocinitomicaceae</taxon>
        <taxon>Fluviicola</taxon>
    </lineage>
</organism>
<reference evidence="9 10" key="1">
    <citation type="submission" date="2019-07" db="EMBL/GenBank/DDBJ databases">
        <authorList>
            <person name="Huq M.A."/>
        </authorList>
    </citation>
    <scope>NUCLEOTIDE SEQUENCE [LARGE SCALE GENOMIC DNA]</scope>
    <source>
        <strain evidence="9 10">MAH-3</strain>
    </source>
</reference>
<dbReference type="InterPro" id="IPR022764">
    <property type="entry name" value="Peptidase_S54_rhomboid_dom"/>
</dbReference>
<feature type="transmembrane region" description="Helical" evidence="7">
    <location>
        <begin position="117"/>
        <end position="137"/>
    </location>
</feature>
<sequence>MEPQIYSTYIILAITVLVSLIGFNNPRFLDRFLFWPYKVREKKQYYRFVTNVFLHGDMQHLLFNSFTFFIFGPYLERKLMVIYHDVIMTQVVFWTLIFGSMITSSIFSYYRHRFNYSYRSLGLSGVASAVLFAMFTLEPTMEIRNLFLPIPIKAWMYGILYLGFEIYSSRNPKTNIAHDAHISGAVFGIVFILITNIEKVIQAFQNLL</sequence>
<dbReference type="GO" id="GO:0016020">
    <property type="term" value="C:membrane"/>
    <property type="evidence" value="ECO:0007669"/>
    <property type="project" value="UniProtKB-SubCell"/>
</dbReference>
<evidence type="ECO:0000256" key="6">
    <source>
        <dbReference type="ARBA" id="ARBA00023136"/>
    </source>
</evidence>
<dbReference type="GO" id="GO:0004252">
    <property type="term" value="F:serine-type endopeptidase activity"/>
    <property type="evidence" value="ECO:0007669"/>
    <property type="project" value="InterPro"/>
</dbReference>
<dbReference type="AlphaFoldDB" id="A0A556N6C7"/>
<feature type="domain" description="Peptidase S54 rhomboid" evidence="8">
    <location>
        <begin position="43"/>
        <end position="194"/>
    </location>
</feature>
<dbReference type="InterPro" id="IPR035952">
    <property type="entry name" value="Rhomboid-like_sf"/>
</dbReference>
<dbReference type="Proteomes" id="UP000316008">
    <property type="component" value="Unassembled WGS sequence"/>
</dbReference>